<keyword evidence="1" id="KW-0472">Membrane</keyword>
<evidence type="ECO:0000313" key="4">
    <source>
        <dbReference type="EMBL" id="MSC58035.1"/>
    </source>
</evidence>
<protein>
    <submittedName>
        <fullName evidence="4">DUF3899 domain-containing protein</fullName>
    </submittedName>
</protein>
<evidence type="ECO:0000313" key="3">
    <source>
        <dbReference type="EMBL" id="CUQ83274.1"/>
    </source>
</evidence>
<proteinExistence type="predicted"/>
<reference evidence="5 6" key="1">
    <citation type="submission" date="2015-09" db="EMBL/GenBank/DDBJ databases">
        <authorList>
            <consortium name="Pathogen Informatics"/>
        </authorList>
    </citation>
    <scope>NUCLEOTIDE SEQUENCE [LARGE SCALE GENOMIC DNA]</scope>
    <source>
        <strain evidence="2 5">2789STDY5834875</strain>
        <strain evidence="3 6">2789STDY5834878</strain>
    </source>
</reference>
<keyword evidence="1" id="KW-0812">Transmembrane</keyword>
<evidence type="ECO:0000313" key="5">
    <source>
        <dbReference type="Proteomes" id="UP000095621"/>
    </source>
</evidence>
<dbReference type="OrthoDB" id="9917056at2"/>
<dbReference type="EMBL" id="WKRD01000008">
    <property type="protein sequence ID" value="MSC58035.1"/>
    <property type="molecule type" value="Genomic_DNA"/>
</dbReference>
<feature type="transmembrane region" description="Helical" evidence="1">
    <location>
        <begin position="102"/>
        <end position="119"/>
    </location>
</feature>
<dbReference type="Proteomes" id="UP000095780">
    <property type="component" value="Unassembled WGS sequence"/>
</dbReference>
<name>A0A174YZ19_9FIRM</name>
<keyword evidence="1" id="KW-1133">Transmembrane helix</keyword>
<dbReference type="EMBL" id="CZBU01000004">
    <property type="protein sequence ID" value="CUQ77889.1"/>
    <property type="molecule type" value="Genomic_DNA"/>
</dbReference>
<evidence type="ECO:0000256" key="1">
    <source>
        <dbReference type="SAM" id="Phobius"/>
    </source>
</evidence>
<evidence type="ECO:0000313" key="2">
    <source>
        <dbReference type="EMBL" id="CUQ77889.1"/>
    </source>
</evidence>
<organism evidence="2 5">
    <name type="scientific">Lachnospira eligens</name>
    <dbReference type="NCBI Taxonomy" id="39485"/>
    <lineage>
        <taxon>Bacteria</taxon>
        <taxon>Bacillati</taxon>
        <taxon>Bacillota</taxon>
        <taxon>Clostridia</taxon>
        <taxon>Lachnospirales</taxon>
        <taxon>Lachnospiraceae</taxon>
        <taxon>Lachnospira</taxon>
    </lineage>
</organism>
<dbReference type="RefSeq" id="WP_022097650.1">
    <property type="nucleotide sequence ID" value="NZ_CABIXW010000003.1"/>
</dbReference>
<gene>
    <name evidence="2" type="ORF">ERS852490_01789</name>
    <name evidence="3" type="ORF">ERS852492_01154</name>
    <name evidence="4" type="ORF">GKE48_11375</name>
</gene>
<reference evidence="4 7" key="2">
    <citation type="journal article" date="2019" name="Nat. Med.">
        <title>A library of human gut bacterial isolates paired with longitudinal multiomics data enables mechanistic microbiome research.</title>
        <authorList>
            <person name="Poyet M."/>
            <person name="Groussin M."/>
            <person name="Gibbons S.M."/>
            <person name="Avila-Pacheco J."/>
            <person name="Jiang X."/>
            <person name="Kearney S.M."/>
            <person name="Perrotta A.R."/>
            <person name="Berdy B."/>
            <person name="Zhao S."/>
            <person name="Lieberman T.D."/>
            <person name="Swanson P.K."/>
            <person name="Smith M."/>
            <person name="Roesemann S."/>
            <person name="Alexander J.E."/>
            <person name="Rich S.A."/>
            <person name="Livny J."/>
            <person name="Vlamakis H."/>
            <person name="Clish C."/>
            <person name="Bullock K."/>
            <person name="Deik A."/>
            <person name="Scott J."/>
            <person name="Pierce K.A."/>
            <person name="Xavier R.J."/>
            <person name="Alm E.J."/>
        </authorList>
    </citation>
    <scope>NUCLEOTIDE SEQUENCE [LARGE SCALE GENOMIC DNA]</scope>
    <source>
        <strain evidence="4 7">BIOML-A1</strain>
    </source>
</reference>
<sequence>MGYLTFFINRIALEADTSAAMDFYNSEEHAGTSYLPFIGFMLFLAGIVVIIVGLATYLTAKHNFNIFFDARDVRMTYEEQIMPDDEKARLNNEKLAKDKKKGKIIIIIGVVLVIASFVVL</sequence>
<dbReference type="Proteomes" id="UP000481964">
    <property type="component" value="Unassembled WGS sequence"/>
</dbReference>
<dbReference type="AlphaFoldDB" id="A0A174YZ19"/>
<evidence type="ECO:0000313" key="6">
    <source>
        <dbReference type="Proteomes" id="UP000095780"/>
    </source>
</evidence>
<dbReference type="EMBL" id="CZBV01000003">
    <property type="protein sequence ID" value="CUQ83274.1"/>
    <property type="molecule type" value="Genomic_DNA"/>
</dbReference>
<dbReference type="Proteomes" id="UP000095621">
    <property type="component" value="Unassembled WGS sequence"/>
</dbReference>
<evidence type="ECO:0000313" key="7">
    <source>
        <dbReference type="Proteomes" id="UP000481964"/>
    </source>
</evidence>
<accession>A0A174YZ19</accession>
<feature type="transmembrane region" description="Helical" evidence="1">
    <location>
        <begin position="34"/>
        <end position="58"/>
    </location>
</feature>